<evidence type="ECO:0000256" key="9">
    <source>
        <dbReference type="ARBA" id="ARBA00023160"/>
    </source>
</evidence>
<keyword evidence="6 10" id="KW-1133">Transmembrane helix</keyword>
<evidence type="ECO:0000256" key="6">
    <source>
        <dbReference type="ARBA" id="ARBA00022989"/>
    </source>
</evidence>
<evidence type="ECO:0000256" key="2">
    <source>
        <dbReference type="ARBA" id="ARBA00022516"/>
    </source>
</evidence>
<feature type="transmembrane region" description="Helical" evidence="10">
    <location>
        <begin position="112"/>
        <end position="131"/>
    </location>
</feature>
<protein>
    <recommendedName>
        <fullName evidence="10">Elongation of very long chain fatty acids protein</fullName>
        <ecNumber evidence="10">2.3.1.199</ecNumber>
    </recommendedName>
    <alternativeName>
        <fullName evidence="10">Very-long-chain 3-oxoacyl-CoA synthase</fullName>
    </alternativeName>
</protein>
<evidence type="ECO:0000313" key="12">
    <source>
        <dbReference type="EMBL" id="JAT84392.1"/>
    </source>
</evidence>
<accession>A0A1E1WBM7</accession>
<feature type="transmembrane region" description="Helical" evidence="10">
    <location>
        <begin position="163"/>
        <end position="185"/>
    </location>
</feature>
<dbReference type="PANTHER" id="PTHR11157">
    <property type="entry name" value="FATTY ACID ACYL TRANSFERASE-RELATED"/>
    <property type="match status" value="1"/>
</dbReference>
<dbReference type="GO" id="GO:0042761">
    <property type="term" value="P:very long-chain fatty acid biosynthetic process"/>
    <property type="evidence" value="ECO:0007669"/>
    <property type="project" value="TreeGrafter"/>
</dbReference>
<evidence type="ECO:0000256" key="8">
    <source>
        <dbReference type="ARBA" id="ARBA00023136"/>
    </source>
</evidence>
<dbReference type="GO" id="GO:0005789">
    <property type="term" value="C:endoplasmic reticulum membrane"/>
    <property type="evidence" value="ECO:0007669"/>
    <property type="project" value="TreeGrafter"/>
</dbReference>
<evidence type="ECO:0000256" key="3">
    <source>
        <dbReference type="ARBA" id="ARBA00022679"/>
    </source>
</evidence>
<keyword evidence="3 10" id="KW-0808">Transferase</keyword>
<sequence length="298" mass="34509">MDVLQNETVEYSIWKSKGYDAFIDEWFLMSSPVPVLSIMSAYLLFVLKLGPDYMKKRPPFNLNNLLVVYNFVQVLVSAFIVYIGLELILPHGILSSVCELDKAKIVPLATGIYYYFSAKVSELLDTVFFVLRKKYNQVTFLHVYHHAIMLMSTWYTLKYEPTYTIVFLGTLNSFVHVVMYSYYALSTFPELSKYLWWKKYITSMQLIQFLAIIVQVSANYFMSGCPPSMFLMNVVLGNTCLMIYLFGDFYVKSYLKNKADKAEKENTHKNSKANGTKTNDVKFTDGISNNNRLHEKTL</sequence>
<keyword evidence="9 10" id="KW-0275">Fatty acid biosynthesis</keyword>
<keyword evidence="8 10" id="KW-0472">Membrane</keyword>
<proteinExistence type="inferred from homology"/>
<keyword evidence="4 10" id="KW-0812">Transmembrane</keyword>
<dbReference type="EC" id="2.3.1.199" evidence="10"/>
<dbReference type="PROSITE" id="PS01188">
    <property type="entry name" value="ELO"/>
    <property type="match status" value="1"/>
</dbReference>
<name>A0A1E1WBM7_PECGO</name>
<organism evidence="12">
    <name type="scientific">Pectinophora gossypiella</name>
    <name type="common">Cotton pink bollworm</name>
    <name type="synonym">Depressaria gossypiella</name>
    <dbReference type="NCBI Taxonomy" id="13191"/>
    <lineage>
        <taxon>Eukaryota</taxon>
        <taxon>Metazoa</taxon>
        <taxon>Ecdysozoa</taxon>
        <taxon>Arthropoda</taxon>
        <taxon>Hexapoda</taxon>
        <taxon>Insecta</taxon>
        <taxon>Pterygota</taxon>
        <taxon>Neoptera</taxon>
        <taxon>Endopterygota</taxon>
        <taxon>Lepidoptera</taxon>
        <taxon>Glossata</taxon>
        <taxon>Ditrysia</taxon>
        <taxon>Gelechioidea</taxon>
        <taxon>Gelechiidae</taxon>
        <taxon>Apatetrinae</taxon>
        <taxon>Pectinophora</taxon>
    </lineage>
</organism>
<dbReference type="GO" id="GO:0030148">
    <property type="term" value="P:sphingolipid biosynthetic process"/>
    <property type="evidence" value="ECO:0007669"/>
    <property type="project" value="TreeGrafter"/>
</dbReference>
<evidence type="ECO:0000256" key="10">
    <source>
        <dbReference type="RuleBase" id="RU361115"/>
    </source>
</evidence>
<feature type="transmembrane region" description="Helical" evidence="10">
    <location>
        <begin position="26"/>
        <end position="45"/>
    </location>
</feature>
<comment type="similarity">
    <text evidence="10">Belongs to the ELO family.</text>
</comment>
<dbReference type="AlphaFoldDB" id="A0A1E1WBM7"/>
<evidence type="ECO:0000256" key="5">
    <source>
        <dbReference type="ARBA" id="ARBA00022832"/>
    </source>
</evidence>
<comment type="catalytic activity">
    <reaction evidence="10">
        <text>a very-long-chain acyl-CoA + malonyl-CoA + H(+) = a very-long-chain 3-oxoacyl-CoA + CO2 + CoA</text>
        <dbReference type="Rhea" id="RHEA:32727"/>
        <dbReference type="ChEBI" id="CHEBI:15378"/>
        <dbReference type="ChEBI" id="CHEBI:16526"/>
        <dbReference type="ChEBI" id="CHEBI:57287"/>
        <dbReference type="ChEBI" id="CHEBI:57384"/>
        <dbReference type="ChEBI" id="CHEBI:90725"/>
        <dbReference type="ChEBI" id="CHEBI:90736"/>
        <dbReference type="EC" id="2.3.1.199"/>
    </reaction>
</comment>
<dbReference type="InterPro" id="IPR030457">
    <property type="entry name" value="ELO_CS"/>
</dbReference>
<evidence type="ECO:0000256" key="11">
    <source>
        <dbReference type="SAM" id="MobiDB-lite"/>
    </source>
</evidence>
<comment type="subcellular location">
    <subcellularLocation>
        <location evidence="1">Membrane</location>
        <topology evidence="1">Multi-pass membrane protein</topology>
    </subcellularLocation>
</comment>
<keyword evidence="2 10" id="KW-0444">Lipid biosynthesis</keyword>
<feature type="region of interest" description="Disordered" evidence="11">
    <location>
        <begin position="263"/>
        <end position="290"/>
    </location>
</feature>
<dbReference type="EMBL" id="GDQN01006662">
    <property type="protein sequence ID" value="JAT84392.1"/>
    <property type="molecule type" value="Transcribed_RNA"/>
</dbReference>
<feature type="transmembrane region" description="Helical" evidence="10">
    <location>
        <begin position="66"/>
        <end position="85"/>
    </location>
</feature>
<feature type="transmembrane region" description="Helical" evidence="10">
    <location>
        <begin position="206"/>
        <end position="223"/>
    </location>
</feature>
<keyword evidence="7 10" id="KW-0443">Lipid metabolism</keyword>
<evidence type="ECO:0000256" key="1">
    <source>
        <dbReference type="ARBA" id="ARBA00004141"/>
    </source>
</evidence>
<feature type="transmembrane region" description="Helical" evidence="10">
    <location>
        <begin position="229"/>
        <end position="251"/>
    </location>
</feature>
<gene>
    <name evidence="12" type="ORF">g.9232</name>
</gene>
<dbReference type="GO" id="GO:0034625">
    <property type="term" value="P:fatty acid elongation, monounsaturated fatty acid"/>
    <property type="evidence" value="ECO:0007669"/>
    <property type="project" value="TreeGrafter"/>
</dbReference>
<dbReference type="GO" id="GO:0019367">
    <property type="term" value="P:fatty acid elongation, saturated fatty acid"/>
    <property type="evidence" value="ECO:0007669"/>
    <property type="project" value="TreeGrafter"/>
</dbReference>
<evidence type="ECO:0000256" key="7">
    <source>
        <dbReference type="ARBA" id="ARBA00023098"/>
    </source>
</evidence>
<reference evidence="12" key="1">
    <citation type="submission" date="2015-09" db="EMBL/GenBank/DDBJ databases">
        <title>De novo assembly of Pectinophora gossypiella (Pink Bollworm) gut transcriptome.</title>
        <authorList>
            <person name="Tassone E.E."/>
        </authorList>
    </citation>
    <scope>NUCLEOTIDE SEQUENCE</scope>
</reference>
<dbReference type="OrthoDB" id="434092at2759"/>
<dbReference type="PANTHER" id="PTHR11157:SF69">
    <property type="entry name" value="ELONGATION OF VERY LONG CHAIN FATTY ACIDS PROTEIN 7"/>
    <property type="match status" value="1"/>
</dbReference>
<dbReference type="GO" id="GO:0009922">
    <property type="term" value="F:fatty acid elongase activity"/>
    <property type="evidence" value="ECO:0007669"/>
    <property type="project" value="UniProtKB-EC"/>
</dbReference>
<dbReference type="Pfam" id="PF01151">
    <property type="entry name" value="ELO"/>
    <property type="match status" value="1"/>
</dbReference>
<dbReference type="InterPro" id="IPR002076">
    <property type="entry name" value="ELO_fam"/>
</dbReference>
<evidence type="ECO:0000256" key="4">
    <source>
        <dbReference type="ARBA" id="ARBA00022692"/>
    </source>
</evidence>
<keyword evidence="5 10" id="KW-0276">Fatty acid metabolism</keyword>
<dbReference type="GO" id="GO:0034626">
    <property type="term" value="P:fatty acid elongation, polyunsaturated fatty acid"/>
    <property type="evidence" value="ECO:0007669"/>
    <property type="project" value="TreeGrafter"/>
</dbReference>